<dbReference type="PaxDb" id="29760-VIT_00s0181g00030.t01"/>
<evidence type="ECO:0000313" key="1">
    <source>
        <dbReference type="EMBL" id="CCB48270.1"/>
    </source>
</evidence>
<accession>F6H7S8</accession>
<protein>
    <submittedName>
        <fullName evidence="1">Uncharacterized protein</fullName>
    </submittedName>
</protein>
<evidence type="ECO:0000313" key="2">
    <source>
        <dbReference type="Proteomes" id="UP000009183"/>
    </source>
</evidence>
<organism evidence="1 2">
    <name type="scientific">Vitis vinifera</name>
    <name type="common">Grape</name>
    <dbReference type="NCBI Taxonomy" id="29760"/>
    <lineage>
        <taxon>Eukaryota</taxon>
        <taxon>Viridiplantae</taxon>
        <taxon>Streptophyta</taxon>
        <taxon>Embryophyta</taxon>
        <taxon>Tracheophyta</taxon>
        <taxon>Spermatophyta</taxon>
        <taxon>Magnoliopsida</taxon>
        <taxon>eudicotyledons</taxon>
        <taxon>Gunneridae</taxon>
        <taxon>Pentapetalae</taxon>
        <taxon>rosids</taxon>
        <taxon>Vitales</taxon>
        <taxon>Vitaceae</taxon>
        <taxon>Viteae</taxon>
        <taxon>Vitis</taxon>
    </lineage>
</organism>
<sequence length="81" mass="9323">MVALQRRKNFAGEEKAVLRLWWEMKAQMVLGSYQNGNKGWLQVGQVQMFRSICCGYQLMQWNNAGWVVDTDELAGPIQSVE</sequence>
<dbReference type="HOGENOM" id="CLU_2578767_0_0_1"/>
<proteinExistence type="predicted"/>
<reference evidence="2" key="1">
    <citation type="journal article" date="2007" name="Nature">
        <title>The grapevine genome sequence suggests ancestral hexaploidization in major angiosperm phyla.</title>
        <authorList>
            <consortium name="The French-Italian Public Consortium for Grapevine Genome Characterization."/>
            <person name="Jaillon O."/>
            <person name="Aury J.-M."/>
            <person name="Noel B."/>
            <person name="Policriti A."/>
            <person name="Clepet C."/>
            <person name="Casagrande A."/>
            <person name="Choisne N."/>
            <person name="Aubourg S."/>
            <person name="Vitulo N."/>
            <person name="Jubin C."/>
            <person name="Vezzi A."/>
            <person name="Legeai F."/>
            <person name="Hugueney P."/>
            <person name="Dasilva C."/>
            <person name="Horner D."/>
            <person name="Mica E."/>
            <person name="Jublot D."/>
            <person name="Poulain J."/>
            <person name="Bruyere C."/>
            <person name="Billault A."/>
            <person name="Segurens B."/>
            <person name="Gouyvenoux M."/>
            <person name="Ugarte E."/>
            <person name="Cattonaro F."/>
            <person name="Anthouard V."/>
            <person name="Vico V."/>
            <person name="Del Fabbro C."/>
            <person name="Alaux M."/>
            <person name="Di Gaspero G."/>
            <person name="Dumas V."/>
            <person name="Felice N."/>
            <person name="Paillard S."/>
            <person name="Juman I."/>
            <person name="Moroldo M."/>
            <person name="Scalabrin S."/>
            <person name="Canaguier A."/>
            <person name="Le Clainche I."/>
            <person name="Malacrida G."/>
            <person name="Durand E."/>
            <person name="Pesole G."/>
            <person name="Laucou V."/>
            <person name="Chatelet P."/>
            <person name="Merdinoglu D."/>
            <person name="Delledonne M."/>
            <person name="Pezzotti M."/>
            <person name="Lecharny A."/>
            <person name="Scarpelli C."/>
            <person name="Artiguenave F."/>
            <person name="Pe M.E."/>
            <person name="Valle G."/>
            <person name="Morgante M."/>
            <person name="Caboche M."/>
            <person name="Adam-Blondon A.-F."/>
            <person name="Weissenbach J."/>
            <person name="Quetier F."/>
            <person name="Wincker P."/>
        </authorList>
    </citation>
    <scope>NUCLEOTIDE SEQUENCE [LARGE SCALE GENOMIC DNA]</scope>
    <source>
        <strain evidence="2">cv. Pinot noir / PN40024</strain>
    </source>
</reference>
<gene>
    <name evidence="1" type="ORF">VIT_00s0181g00030</name>
</gene>
<keyword evidence="2" id="KW-1185">Reference proteome</keyword>
<dbReference type="AlphaFoldDB" id="F6H7S8"/>
<dbReference type="EMBL" id="FN595252">
    <property type="protein sequence ID" value="CCB48270.1"/>
    <property type="molecule type" value="Genomic_DNA"/>
</dbReference>
<dbReference type="Proteomes" id="UP000009183">
    <property type="component" value="Unassembled WGS sequence, unordered"/>
</dbReference>
<dbReference type="ExpressionAtlas" id="F6H7S8">
    <property type="expression patterns" value="baseline and differential"/>
</dbReference>
<dbReference type="InParanoid" id="F6H7S8"/>
<name>F6H7S8_VITVI</name>